<evidence type="ECO:0000313" key="2">
    <source>
        <dbReference type="Proteomes" id="UP001321473"/>
    </source>
</evidence>
<dbReference type="Proteomes" id="UP001321473">
    <property type="component" value="Unassembled WGS sequence"/>
</dbReference>
<dbReference type="EMBL" id="JARKHS020014187">
    <property type="protein sequence ID" value="KAK8775394.1"/>
    <property type="molecule type" value="Genomic_DNA"/>
</dbReference>
<gene>
    <name evidence="1" type="ORF">V5799_031259</name>
</gene>
<evidence type="ECO:0000313" key="1">
    <source>
        <dbReference type="EMBL" id="KAK8775394.1"/>
    </source>
</evidence>
<proteinExistence type="predicted"/>
<reference evidence="1 2" key="1">
    <citation type="journal article" date="2023" name="Arcadia Sci">
        <title>De novo assembly of a long-read Amblyomma americanum tick genome.</title>
        <authorList>
            <person name="Chou S."/>
            <person name="Poskanzer K.E."/>
            <person name="Rollins M."/>
            <person name="Thuy-Boun P.S."/>
        </authorList>
    </citation>
    <scope>NUCLEOTIDE SEQUENCE [LARGE SCALE GENOMIC DNA]</scope>
    <source>
        <strain evidence="1">F_SG_1</strain>
        <tissue evidence="1">Salivary glands</tissue>
    </source>
</reference>
<keyword evidence="2" id="KW-1185">Reference proteome</keyword>
<protein>
    <submittedName>
        <fullName evidence="1">Uncharacterized protein</fullName>
    </submittedName>
</protein>
<accession>A0AAQ4EKX0</accession>
<dbReference type="AlphaFoldDB" id="A0AAQ4EKX0"/>
<comment type="caution">
    <text evidence="1">The sequence shown here is derived from an EMBL/GenBank/DDBJ whole genome shotgun (WGS) entry which is preliminary data.</text>
</comment>
<sequence>MSPRSGRTLRYMICARVPANEPHPYQRGRRTILQLASGLLTHSRTLALPFSTQYCTLPYSTWHLDLFGRSKNSRTLALPFSTPYCTLPYSTRHLDLFGRCKNSRTLALPFSTPYPTLPYSTRHLDLFGHSHICRSAAAVAYTELSPRQAQLEPLRAVLFDRACPEGLLLVKVSPPPYPGDGTWTAVSFTAQPGFGSALTSAAVVPHPAS</sequence>
<organism evidence="1 2">
    <name type="scientific">Amblyomma americanum</name>
    <name type="common">Lone star tick</name>
    <dbReference type="NCBI Taxonomy" id="6943"/>
    <lineage>
        <taxon>Eukaryota</taxon>
        <taxon>Metazoa</taxon>
        <taxon>Ecdysozoa</taxon>
        <taxon>Arthropoda</taxon>
        <taxon>Chelicerata</taxon>
        <taxon>Arachnida</taxon>
        <taxon>Acari</taxon>
        <taxon>Parasitiformes</taxon>
        <taxon>Ixodida</taxon>
        <taxon>Ixodoidea</taxon>
        <taxon>Ixodidae</taxon>
        <taxon>Amblyomminae</taxon>
        <taxon>Amblyomma</taxon>
    </lineage>
</organism>
<name>A0AAQ4EKX0_AMBAM</name>